<dbReference type="Gene3D" id="1.10.12.10">
    <property type="entry name" value="Lyase 2-enoyl-coa Hydratase, Chain A, domain 2"/>
    <property type="match status" value="1"/>
</dbReference>
<name>A0ABV7V5Q3_9SPHN</name>
<dbReference type="PANTHER" id="PTHR43459">
    <property type="entry name" value="ENOYL-COA HYDRATASE"/>
    <property type="match status" value="1"/>
</dbReference>
<reference evidence="4" key="1">
    <citation type="journal article" date="2019" name="Int. J. Syst. Evol. Microbiol.">
        <title>The Global Catalogue of Microorganisms (GCM) 10K type strain sequencing project: providing services to taxonomists for standard genome sequencing and annotation.</title>
        <authorList>
            <consortium name="The Broad Institute Genomics Platform"/>
            <consortium name="The Broad Institute Genome Sequencing Center for Infectious Disease"/>
            <person name="Wu L."/>
            <person name="Ma J."/>
        </authorList>
    </citation>
    <scope>NUCLEOTIDE SEQUENCE [LARGE SCALE GENOMIC DNA]</scope>
    <source>
        <strain evidence="4">KCTC 42224</strain>
    </source>
</reference>
<evidence type="ECO:0000313" key="4">
    <source>
        <dbReference type="Proteomes" id="UP001595683"/>
    </source>
</evidence>
<organism evidence="3 4">
    <name type="scientific">Novosphingobium pokkalii</name>
    <dbReference type="NCBI Taxonomy" id="1770194"/>
    <lineage>
        <taxon>Bacteria</taxon>
        <taxon>Pseudomonadati</taxon>
        <taxon>Pseudomonadota</taxon>
        <taxon>Alphaproteobacteria</taxon>
        <taxon>Sphingomonadales</taxon>
        <taxon>Sphingomonadaceae</taxon>
        <taxon>Novosphingobium</taxon>
    </lineage>
</organism>
<dbReference type="InterPro" id="IPR014748">
    <property type="entry name" value="Enoyl-CoA_hydra_C"/>
</dbReference>
<keyword evidence="2" id="KW-0812">Transmembrane</keyword>
<accession>A0ABV7V5Q3</accession>
<dbReference type="EMBL" id="JBHRYE010000020">
    <property type="protein sequence ID" value="MFC3672171.1"/>
    <property type="molecule type" value="Genomic_DNA"/>
</dbReference>
<dbReference type="InterPro" id="IPR001753">
    <property type="entry name" value="Enoyl-CoA_hydra/iso"/>
</dbReference>
<protein>
    <submittedName>
        <fullName evidence="3">Enoyl-CoA hydratase/isomerase family protein</fullName>
    </submittedName>
</protein>
<dbReference type="InterPro" id="IPR029045">
    <property type="entry name" value="ClpP/crotonase-like_dom_sf"/>
</dbReference>
<gene>
    <name evidence="3" type="ORF">ACFOOT_12135</name>
</gene>
<dbReference type="PANTHER" id="PTHR43459:SF1">
    <property type="entry name" value="EG:BACN32G11.4 PROTEIN"/>
    <property type="match status" value="1"/>
</dbReference>
<dbReference type="Proteomes" id="UP001595683">
    <property type="component" value="Unassembled WGS sequence"/>
</dbReference>
<dbReference type="Pfam" id="PF00378">
    <property type="entry name" value="ECH_1"/>
    <property type="match status" value="1"/>
</dbReference>
<sequence>MAKTTHHLDLTIADPLGIITLANPPLNFLSVELLGAIADAVEACDADPRVRVIVLRAQGRTFCAGADLVGGAAGESGADGLAAIRRLYDQALRLFRRRKPMVAAIGGAAVGAGLGLALSADFRVASPAARFSANFVALGFHPGFAISHTLPRVIGAQRAAWMMLSAERVKGAQALDWGLVDRLVEADDLDTAAQAMAQEMAANGPLALVAVRGTMVRGLADAVAAALDHELAEQAILRETADYAEGVAAVFERRPARFTGR</sequence>
<dbReference type="SUPFAM" id="SSF52096">
    <property type="entry name" value="ClpP/crotonase"/>
    <property type="match status" value="1"/>
</dbReference>
<keyword evidence="4" id="KW-1185">Reference proteome</keyword>
<comment type="caution">
    <text evidence="3">The sequence shown here is derived from an EMBL/GenBank/DDBJ whole genome shotgun (WGS) entry which is preliminary data.</text>
</comment>
<evidence type="ECO:0000256" key="2">
    <source>
        <dbReference type="SAM" id="Phobius"/>
    </source>
</evidence>
<keyword evidence="2" id="KW-0472">Membrane</keyword>
<comment type="similarity">
    <text evidence="1">Belongs to the enoyl-CoA hydratase/isomerase family.</text>
</comment>
<dbReference type="Gene3D" id="3.90.226.10">
    <property type="entry name" value="2-enoyl-CoA Hydratase, Chain A, domain 1"/>
    <property type="match status" value="1"/>
</dbReference>
<dbReference type="CDD" id="cd06558">
    <property type="entry name" value="crotonase-like"/>
    <property type="match status" value="1"/>
</dbReference>
<keyword evidence="2" id="KW-1133">Transmembrane helix</keyword>
<evidence type="ECO:0000313" key="3">
    <source>
        <dbReference type="EMBL" id="MFC3672171.1"/>
    </source>
</evidence>
<evidence type="ECO:0000256" key="1">
    <source>
        <dbReference type="ARBA" id="ARBA00005254"/>
    </source>
</evidence>
<proteinExistence type="inferred from homology"/>
<feature type="transmembrane region" description="Helical" evidence="2">
    <location>
        <begin position="101"/>
        <end position="120"/>
    </location>
</feature>